<dbReference type="AlphaFoldDB" id="A0A240EP84"/>
<evidence type="ECO:0000313" key="2">
    <source>
        <dbReference type="Proteomes" id="UP000219336"/>
    </source>
</evidence>
<evidence type="ECO:0000313" key="1">
    <source>
        <dbReference type="EMBL" id="SNX50444.1"/>
    </source>
</evidence>
<sequence>MLFLSILSRTLGINKNLFSITSTRIECQWTISAKRTRKRSKLIDIDEKLQNLNFRNYADYREIDQAQHPIVEIQYIGNAHK</sequence>
<organism evidence="1 2">
    <name type="scientific">Vibrio thalassae</name>
    <dbReference type="NCBI Taxonomy" id="1243014"/>
    <lineage>
        <taxon>Bacteria</taxon>
        <taxon>Pseudomonadati</taxon>
        <taxon>Pseudomonadota</taxon>
        <taxon>Gammaproteobacteria</taxon>
        <taxon>Vibrionales</taxon>
        <taxon>Vibrionaceae</taxon>
        <taxon>Vibrio</taxon>
    </lineage>
</organism>
<dbReference type="EMBL" id="OANU01000123">
    <property type="protein sequence ID" value="SNX50444.1"/>
    <property type="molecule type" value="Genomic_DNA"/>
</dbReference>
<gene>
    <name evidence="1" type="ORF">VTH8203_04104</name>
</gene>
<keyword evidence="2" id="KW-1185">Reference proteome</keyword>
<reference evidence="2" key="1">
    <citation type="submission" date="2016-06" db="EMBL/GenBank/DDBJ databases">
        <authorList>
            <person name="Rodrigo-Torres L."/>
            <person name="Arahal R.D."/>
            <person name="Lucena T."/>
        </authorList>
    </citation>
    <scope>NUCLEOTIDE SEQUENCE [LARGE SCALE GENOMIC DNA]</scope>
    <source>
        <strain evidence="2">CECT8203</strain>
    </source>
</reference>
<dbReference type="Proteomes" id="UP000219336">
    <property type="component" value="Unassembled WGS sequence"/>
</dbReference>
<proteinExistence type="predicted"/>
<name>A0A240EP84_9VIBR</name>
<protein>
    <submittedName>
        <fullName evidence="1">Uncharacterized protein</fullName>
    </submittedName>
</protein>
<accession>A0A240EP84</accession>